<reference evidence="1 3" key="1">
    <citation type="submission" date="2019-01" db="EMBL/GenBank/DDBJ databases">
        <title>Draft genome sequences of three monokaryotic isolates of the white-rot basidiomycete fungus Dichomitus squalens.</title>
        <authorList>
            <consortium name="DOE Joint Genome Institute"/>
            <person name="Lopez S.C."/>
            <person name="Andreopoulos B."/>
            <person name="Pangilinan J."/>
            <person name="Lipzen A."/>
            <person name="Riley R."/>
            <person name="Ahrendt S."/>
            <person name="Ng V."/>
            <person name="Barry K."/>
            <person name="Daum C."/>
            <person name="Grigoriev I.V."/>
            <person name="Hilden K.S."/>
            <person name="Makela M.R."/>
            <person name="de Vries R.P."/>
        </authorList>
    </citation>
    <scope>NUCLEOTIDE SEQUENCE [LARGE SCALE GENOMIC DNA]</scope>
    <source>
        <strain evidence="2 3">CBS 464.89</strain>
        <strain evidence="1">OM18370.1</strain>
    </source>
</reference>
<gene>
    <name evidence="2" type="ORF">BD310DRAFT_941957</name>
    <name evidence="1" type="ORF">BD311DRAFT_720865</name>
</gene>
<evidence type="ECO:0000313" key="3">
    <source>
        <dbReference type="Proteomes" id="UP000292082"/>
    </source>
</evidence>
<accession>A0A4Q9MQ51</accession>
<dbReference type="Proteomes" id="UP000292082">
    <property type="component" value="Unassembled WGS sequence"/>
</dbReference>
<dbReference type="AlphaFoldDB" id="A0A4Q9MQ51"/>
<protein>
    <submittedName>
        <fullName evidence="1">Uncharacterized protein</fullName>
    </submittedName>
</protein>
<dbReference type="OrthoDB" id="2585179at2759"/>
<dbReference type="Proteomes" id="UP000292957">
    <property type="component" value="Unassembled WGS sequence"/>
</dbReference>
<evidence type="ECO:0000313" key="1">
    <source>
        <dbReference type="EMBL" id="TBU29317.1"/>
    </source>
</evidence>
<dbReference type="EMBL" id="ML145304">
    <property type="protein sequence ID" value="TBU51586.1"/>
    <property type="molecule type" value="Genomic_DNA"/>
</dbReference>
<sequence length="97" mass="10576">MSDSLAQQMQDNVLITVTLSPTSALYSSPDGLIVHPLLTRLGRVGELQDVQVLSVPRDNWSQAQGDILSALNAAPGVLRVDVQDPPRLRAKRGRDEF</sequence>
<dbReference type="EMBL" id="ML143414">
    <property type="protein sequence ID" value="TBU29317.1"/>
    <property type="molecule type" value="Genomic_DNA"/>
</dbReference>
<evidence type="ECO:0000313" key="2">
    <source>
        <dbReference type="EMBL" id="TBU51586.1"/>
    </source>
</evidence>
<organism evidence="1">
    <name type="scientific">Dichomitus squalens</name>
    <dbReference type="NCBI Taxonomy" id="114155"/>
    <lineage>
        <taxon>Eukaryota</taxon>
        <taxon>Fungi</taxon>
        <taxon>Dikarya</taxon>
        <taxon>Basidiomycota</taxon>
        <taxon>Agaricomycotina</taxon>
        <taxon>Agaricomycetes</taxon>
        <taxon>Polyporales</taxon>
        <taxon>Polyporaceae</taxon>
        <taxon>Dichomitus</taxon>
    </lineage>
</organism>
<proteinExistence type="predicted"/>
<keyword evidence="3" id="KW-1185">Reference proteome</keyword>
<name>A0A4Q9MQ51_9APHY</name>